<gene>
    <name evidence="1" type="ORF">ASPVEDRAFT_85367</name>
</gene>
<protein>
    <recommendedName>
        <fullName evidence="3">F-box domain-containing protein</fullName>
    </recommendedName>
</protein>
<dbReference type="AlphaFoldDB" id="A0A1L9PR76"/>
<dbReference type="VEuPathDB" id="FungiDB:ASPVEDRAFT_85367"/>
<dbReference type="GeneID" id="63733197"/>
<evidence type="ECO:0000313" key="2">
    <source>
        <dbReference type="Proteomes" id="UP000184073"/>
    </source>
</evidence>
<sequence length="273" mass="31682">MDSGMNQVLDSPELLEMILVQVDMRSLLTSAQRVCLHWASLINTSPSIQKALFFTPIKDSEWGTDEKTPNPLLAETFPSIFPANGRSDRFQFDFSDMAITKDASTMARFVRNEASWRRMLVQQPPIRSIGHFHITHAMAGDFPETSSVPPDPKMRDSGYDGIRMERLFELLLFSKRVEFLFNTRSRVYWTCEQPISFKESSARNNELFYQMLSTFDLVLYTHRVMQCVQRDEPPTAEELTRREVIAAWRERGLDVRAKRKEIEMAETKETLLN</sequence>
<name>A0A1L9PR76_ASPVE</name>
<keyword evidence="2" id="KW-1185">Reference proteome</keyword>
<dbReference type="OrthoDB" id="3800738at2759"/>
<reference evidence="2" key="1">
    <citation type="journal article" date="2017" name="Genome Biol.">
        <title>Comparative genomics reveals high biological diversity and specific adaptations in the industrially and medically important fungal genus Aspergillus.</title>
        <authorList>
            <person name="de Vries R.P."/>
            <person name="Riley R."/>
            <person name="Wiebenga A."/>
            <person name="Aguilar-Osorio G."/>
            <person name="Amillis S."/>
            <person name="Uchima C.A."/>
            <person name="Anderluh G."/>
            <person name="Asadollahi M."/>
            <person name="Askin M."/>
            <person name="Barry K."/>
            <person name="Battaglia E."/>
            <person name="Bayram O."/>
            <person name="Benocci T."/>
            <person name="Braus-Stromeyer S.A."/>
            <person name="Caldana C."/>
            <person name="Canovas D."/>
            <person name="Cerqueira G.C."/>
            <person name="Chen F."/>
            <person name="Chen W."/>
            <person name="Choi C."/>
            <person name="Clum A."/>
            <person name="Dos Santos R.A."/>
            <person name="Damasio A.R."/>
            <person name="Diallinas G."/>
            <person name="Emri T."/>
            <person name="Fekete E."/>
            <person name="Flipphi M."/>
            <person name="Freyberg S."/>
            <person name="Gallo A."/>
            <person name="Gournas C."/>
            <person name="Habgood R."/>
            <person name="Hainaut M."/>
            <person name="Harispe M.L."/>
            <person name="Henrissat B."/>
            <person name="Hilden K.S."/>
            <person name="Hope R."/>
            <person name="Hossain A."/>
            <person name="Karabika E."/>
            <person name="Karaffa L."/>
            <person name="Karanyi Z."/>
            <person name="Krasevec N."/>
            <person name="Kuo A."/>
            <person name="Kusch H."/>
            <person name="LaButti K."/>
            <person name="Lagendijk E.L."/>
            <person name="Lapidus A."/>
            <person name="Levasseur A."/>
            <person name="Lindquist E."/>
            <person name="Lipzen A."/>
            <person name="Logrieco A.F."/>
            <person name="MacCabe A."/>
            <person name="Maekelae M.R."/>
            <person name="Malavazi I."/>
            <person name="Melin P."/>
            <person name="Meyer V."/>
            <person name="Mielnichuk N."/>
            <person name="Miskei M."/>
            <person name="Molnar A.P."/>
            <person name="Mule G."/>
            <person name="Ngan C.Y."/>
            <person name="Orejas M."/>
            <person name="Orosz E."/>
            <person name="Ouedraogo J.P."/>
            <person name="Overkamp K.M."/>
            <person name="Park H.-S."/>
            <person name="Perrone G."/>
            <person name="Piumi F."/>
            <person name="Punt P.J."/>
            <person name="Ram A.F."/>
            <person name="Ramon A."/>
            <person name="Rauscher S."/>
            <person name="Record E."/>
            <person name="Riano-Pachon D.M."/>
            <person name="Robert V."/>
            <person name="Roehrig J."/>
            <person name="Ruller R."/>
            <person name="Salamov A."/>
            <person name="Salih N.S."/>
            <person name="Samson R.A."/>
            <person name="Sandor E."/>
            <person name="Sanguinetti M."/>
            <person name="Schuetze T."/>
            <person name="Sepcic K."/>
            <person name="Shelest E."/>
            <person name="Sherlock G."/>
            <person name="Sophianopoulou V."/>
            <person name="Squina F.M."/>
            <person name="Sun H."/>
            <person name="Susca A."/>
            <person name="Todd R.B."/>
            <person name="Tsang A."/>
            <person name="Unkles S.E."/>
            <person name="van de Wiele N."/>
            <person name="van Rossen-Uffink D."/>
            <person name="Oliveira J.V."/>
            <person name="Vesth T.C."/>
            <person name="Visser J."/>
            <person name="Yu J.-H."/>
            <person name="Zhou M."/>
            <person name="Andersen M.R."/>
            <person name="Archer D.B."/>
            <person name="Baker S.E."/>
            <person name="Benoit I."/>
            <person name="Brakhage A.A."/>
            <person name="Braus G.H."/>
            <person name="Fischer R."/>
            <person name="Frisvad J.C."/>
            <person name="Goldman G.H."/>
            <person name="Houbraken J."/>
            <person name="Oakley B."/>
            <person name="Pocsi I."/>
            <person name="Scazzocchio C."/>
            <person name="Seiboth B."/>
            <person name="vanKuyk P.A."/>
            <person name="Wortman J."/>
            <person name="Dyer P.S."/>
            <person name="Grigoriev I.V."/>
        </authorList>
    </citation>
    <scope>NUCLEOTIDE SEQUENCE [LARGE SCALE GENOMIC DNA]</scope>
    <source>
        <strain evidence="2">CBS 583.65</strain>
    </source>
</reference>
<evidence type="ECO:0000313" key="1">
    <source>
        <dbReference type="EMBL" id="OJJ03946.1"/>
    </source>
</evidence>
<evidence type="ECO:0008006" key="3">
    <source>
        <dbReference type="Google" id="ProtNLM"/>
    </source>
</evidence>
<accession>A0A1L9PR76</accession>
<dbReference type="EMBL" id="KV878131">
    <property type="protein sequence ID" value="OJJ03946.1"/>
    <property type="molecule type" value="Genomic_DNA"/>
</dbReference>
<proteinExistence type="predicted"/>
<dbReference type="STRING" id="1036611.A0A1L9PR76"/>
<organism evidence="1 2">
    <name type="scientific">Aspergillus versicolor CBS 583.65</name>
    <dbReference type="NCBI Taxonomy" id="1036611"/>
    <lineage>
        <taxon>Eukaryota</taxon>
        <taxon>Fungi</taxon>
        <taxon>Dikarya</taxon>
        <taxon>Ascomycota</taxon>
        <taxon>Pezizomycotina</taxon>
        <taxon>Eurotiomycetes</taxon>
        <taxon>Eurotiomycetidae</taxon>
        <taxon>Eurotiales</taxon>
        <taxon>Aspergillaceae</taxon>
        <taxon>Aspergillus</taxon>
        <taxon>Aspergillus subgen. Nidulantes</taxon>
    </lineage>
</organism>
<dbReference type="Proteomes" id="UP000184073">
    <property type="component" value="Unassembled WGS sequence"/>
</dbReference>
<dbReference type="SUPFAM" id="SSF81383">
    <property type="entry name" value="F-box domain"/>
    <property type="match status" value="1"/>
</dbReference>
<dbReference type="RefSeq" id="XP_040669708.1">
    <property type="nucleotide sequence ID" value="XM_040817686.1"/>
</dbReference>
<dbReference type="InterPro" id="IPR036047">
    <property type="entry name" value="F-box-like_dom_sf"/>
</dbReference>